<evidence type="ECO:0000313" key="1">
    <source>
        <dbReference type="EMBL" id="CAD9320854.1"/>
    </source>
</evidence>
<protein>
    <submittedName>
        <fullName evidence="1">Uncharacterized protein</fullName>
    </submittedName>
</protein>
<evidence type="ECO:0000313" key="2">
    <source>
        <dbReference type="EMBL" id="CAD9320858.1"/>
    </source>
</evidence>
<name>A0A6U1SWV6_TRICV</name>
<accession>A0A6U1SWV6</accession>
<proteinExistence type="predicted"/>
<dbReference type="EMBL" id="HBGO01002033">
    <property type="protein sequence ID" value="CAD9320854.1"/>
    <property type="molecule type" value="Transcribed_RNA"/>
</dbReference>
<organism evidence="1">
    <name type="scientific">Trieres chinensis</name>
    <name type="common">Marine centric diatom</name>
    <name type="synonym">Odontella sinensis</name>
    <dbReference type="NCBI Taxonomy" id="1514140"/>
    <lineage>
        <taxon>Eukaryota</taxon>
        <taxon>Sar</taxon>
        <taxon>Stramenopiles</taxon>
        <taxon>Ochrophyta</taxon>
        <taxon>Bacillariophyta</taxon>
        <taxon>Mediophyceae</taxon>
        <taxon>Biddulphiophycidae</taxon>
        <taxon>Eupodiscales</taxon>
        <taxon>Parodontellaceae</taxon>
        <taxon>Trieres</taxon>
    </lineage>
</organism>
<gene>
    <name evidence="1" type="ORF">OSIN01602_LOCUS1152</name>
    <name evidence="2" type="ORF">OSIN01602_LOCUS1153</name>
</gene>
<sequence>MIASISSLIKTLLLIDNDNVRSHVLLYSIVRNAMHSKKSIGSWLTFMLQSPVKIVSHRAVDYLRLLSNAAEEDEEFKGKESRHDELPETLRALEDLIPSMLALDEKTMEEAAIAT</sequence>
<dbReference type="AlphaFoldDB" id="A0A6U1SWV6"/>
<dbReference type="EMBL" id="HBGO01002034">
    <property type="protein sequence ID" value="CAD9320858.1"/>
    <property type="molecule type" value="Transcribed_RNA"/>
</dbReference>
<reference evidence="1" key="1">
    <citation type="submission" date="2021-01" db="EMBL/GenBank/DDBJ databases">
        <authorList>
            <person name="Corre E."/>
            <person name="Pelletier E."/>
            <person name="Niang G."/>
            <person name="Scheremetjew M."/>
            <person name="Finn R."/>
            <person name="Kale V."/>
            <person name="Holt S."/>
            <person name="Cochrane G."/>
            <person name="Meng A."/>
            <person name="Brown T."/>
            <person name="Cohen L."/>
        </authorList>
    </citation>
    <scope>NUCLEOTIDE SEQUENCE</scope>
    <source>
        <strain evidence="1">Grunow 1884</strain>
    </source>
</reference>